<sequence length="617" mass="68599">MQSLEGEHFRIIIRLWLKIVSQSCWHLRPKSVEQNMFENFTLDAEAPRSIGFVYDKERVLRLSFILLVIAAAVAGGPFLPGRPGHPPLSALFCWPLAVLCALFAISLLFKAFRGEPGLIISNVGIYIEAYFDETIPFRAVRNVRRYQRKRVDQLIVDLDSTVGKTLTRRGLMRWLPKALRWQQATAVISLTLLRGDPDWIYSRCVDFLAKDREQQALGDNGFPTTVEVDDAGPVFDLKGRPIFTYALIAILVAIYVAEIKFGVVPPKDNAPNTQTLLVLGGTFRQRIFLYGEWWRLVTAALLHGNIIHLTFNCLALWRAGILLERLIGWRWYAALFCISAIGGTVASLLINPANIVGVGASGGIIGLFAAVIVASFHFPSGPLPTMLRLGAIQILVPSLLPLVGQTADGLQIDYAAHLGGTIAGGAVSLALLKAWPNKQLHPRFGKAALIGSAVFAAIALGSLWPISQLRAGYIADPFTQYFQGQYQRAADDFAARVTLNAEAAPYYHLWRFISQTRGDDSRATNELRIEAGQLDHGKWPYPVYQLFLGELRPDEVIAKASTNDSLCEAIFYVGEWHHLRKEIDEARQKFRAAVLSCPTNFMEYDGARGELTLLERQ</sequence>
<evidence type="ECO:0000256" key="2">
    <source>
        <dbReference type="ARBA" id="ARBA00009045"/>
    </source>
</evidence>
<dbReference type="EMBL" id="JARFYN010000061">
    <property type="protein sequence ID" value="MDL2409850.1"/>
    <property type="molecule type" value="Genomic_DNA"/>
</dbReference>
<protein>
    <submittedName>
        <fullName evidence="9">Rhomboid family intramembrane serine protease</fullName>
        <ecNumber evidence="9">3.4.21.105</ecNumber>
    </submittedName>
</protein>
<dbReference type="Pfam" id="PF01694">
    <property type="entry name" value="Rhomboid"/>
    <property type="match status" value="1"/>
</dbReference>
<name>A0ABT7KPB5_9HYPH</name>
<comment type="similarity">
    <text evidence="2">Belongs to the peptidase S54 family.</text>
</comment>
<evidence type="ECO:0000256" key="5">
    <source>
        <dbReference type="ARBA" id="ARBA00022989"/>
    </source>
</evidence>
<dbReference type="InterPro" id="IPR011990">
    <property type="entry name" value="TPR-like_helical_dom_sf"/>
</dbReference>
<keyword evidence="3 7" id="KW-0812">Transmembrane</keyword>
<gene>
    <name evidence="9" type="ORF">PY650_30370</name>
</gene>
<dbReference type="RefSeq" id="WP_285883529.1">
    <property type="nucleotide sequence ID" value="NZ_JARFYN010000061.1"/>
</dbReference>
<feature type="transmembrane region" description="Helical" evidence="7">
    <location>
        <begin position="59"/>
        <end position="76"/>
    </location>
</feature>
<dbReference type="EC" id="3.4.21.105" evidence="9"/>
<accession>A0ABT7KPB5</accession>
<dbReference type="InterPro" id="IPR050925">
    <property type="entry name" value="Rhomboid_protease_S54"/>
</dbReference>
<evidence type="ECO:0000256" key="4">
    <source>
        <dbReference type="ARBA" id="ARBA00022801"/>
    </source>
</evidence>
<dbReference type="InterPro" id="IPR035952">
    <property type="entry name" value="Rhomboid-like_sf"/>
</dbReference>
<dbReference type="InterPro" id="IPR022764">
    <property type="entry name" value="Peptidase_S54_rhomboid_dom"/>
</dbReference>
<dbReference type="GO" id="GO:0006508">
    <property type="term" value="P:proteolysis"/>
    <property type="evidence" value="ECO:0007669"/>
    <property type="project" value="UniProtKB-KW"/>
</dbReference>
<evidence type="ECO:0000313" key="10">
    <source>
        <dbReference type="Proteomes" id="UP001172630"/>
    </source>
</evidence>
<keyword evidence="5 7" id="KW-1133">Transmembrane helix</keyword>
<dbReference type="PANTHER" id="PTHR43731">
    <property type="entry name" value="RHOMBOID PROTEASE"/>
    <property type="match status" value="1"/>
</dbReference>
<keyword evidence="6 7" id="KW-0472">Membrane</keyword>
<feature type="transmembrane region" description="Helical" evidence="7">
    <location>
        <begin position="356"/>
        <end position="378"/>
    </location>
</feature>
<proteinExistence type="inferred from homology"/>
<dbReference type="SUPFAM" id="SSF48452">
    <property type="entry name" value="TPR-like"/>
    <property type="match status" value="1"/>
</dbReference>
<evidence type="ECO:0000313" key="9">
    <source>
        <dbReference type="EMBL" id="MDL2409850.1"/>
    </source>
</evidence>
<feature type="transmembrane region" description="Helical" evidence="7">
    <location>
        <begin position="88"/>
        <end position="109"/>
    </location>
</feature>
<keyword evidence="10" id="KW-1185">Reference proteome</keyword>
<evidence type="ECO:0000256" key="7">
    <source>
        <dbReference type="SAM" id="Phobius"/>
    </source>
</evidence>
<feature type="transmembrane region" description="Helical" evidence="7">
    <location>
        <begin position="415"/>
        <end position="435"/>
    </location>
</feature>
<keyword evidence="9" id="KW-0645">Protease</keyword>
<dbReference type="Gene3D" id="1.25.40.10">
    <property type="entry name" value="Tetratricopeptide repeat domain"/>
    <property type="match status" value="1"/>
</dbReference>
<feature type="transmembrane region" description="Helical" evidence="7">
    <location>
        <begin position="242"/>
        <end position="263"/>
    </location>
</feature>
<evidence type="ECO:0000256" key="6">
    <source>
        <dbReference type="ARBA" id="ARBA00023136"/>
    </source>
</evidence>
<feature type="transmembrane region" description="Helical" evidence="7">
    <location>
        <begin position="447"/>
        <end position="466"/>
    </location>
</feature>
<dbReference type="PANTHER" id="PTHR43731:SF14">
    <property type="entry name" value="PRESENILIN-ASSOCIATED RHOMBOID-LIKE PROTEIN, MITOCHONDRIAL"/>
    <property type="match status" value="1"/>
</dbReference>
<organism evidence="9 10">
    <name type="scientific">Rhizobium calliandrae</name>
    <dbReference type="NCBI Taxonomy" id="1312182"/>
    <lineage>
        <taxon>Bacteria</taxon>
        <taxon>Pseudomonadati</taxon>
        <taxon>Pseudomonadota</taxon>
        <taxon>Alphaproteobacteria</taxon>
        <taxon>Hyphomicrobiales</taxon>
        <taxon>Rhizobiaceae</taxon>
        <taxon>Rhizobium/Agrobacterium group</taxon>
        <taxon>Rhizobium</taxon>
    </lineage>
</organism>
<keyword evidence="4 9" id="KW-0378">Hydrolase</keyword>
<evidence type="ECO:0000259" key="8">
    <source>
        <dbReference type="Pfam" id="PF01694"/>
    </source>
</evidence>
<dbReference type="GO" id="GO:0008233">
    <property type="term" value="F:peptidase activity"/>
    <property type="evidence" value="ECO:0007669"/>
    <property type="project" value="UniProtKB-KW"/>
</dbReference>
<evidence type="ECO:0000256" key="3">
    <source>
        <dbReference type="ARBA" id="ARBA00022692"/>
    </source>
</evidence>
<dbReference type="Gene3D" id="1.20.1540.10">
    <property type="entry name" value="Rhomboid-like"/>
    <property type="match status" value="1"/>
</dbReference>
<dbReference type="Proteomes" id="UP001172630">
    <property type="component" value="Unassembled WGS sequence"/>
</dbReference>
<feature type="domain" description="Peptidase S54 rhomboid" evidence="8">
    <location>
        <begin position="291"/>
        <end position="433"/>
    </location>
</feature>
<feature type="transmembrane region" description="Helical" evidence="7">
    <location>
        <begin position="329"/>
        <end position="350"/>
    </location>
</feature>
<evidence type="ECO:0000256" key="1">
    <source>
        <dbReference type="ARBA" id="ARBA00004141"/>
    </source>
</evidence>
<reference evidence="9" key="1">
    <citation type="submission" date="2023-06" db="EMBL/GenBank/DDBJ databases">
        <title>Phylogenetic Diversity of Rhizobium strains.</title>
        <authorList>
            <person name="Moura F.T."/>
            <person name="Helene L.C.F."/>
            <person name="Hungria M."/>
        </authorList>
    </citation>
    <scope>NUCLEOTIDE SEQUENCE</scope>
    <source>
        <strain evidence="9">CCGE524</strain>
    </source>
</reference>
<dbReference type="SUPFAM" id="SSF144091">
    <property type="entry name" value="Rhomboid-like"/>
    <property type="match status" value="1"/>
</dbReference>
<comment type="caution">
    <text evidence="9">The sequence shown here is derived from an EMBL/GenBank/DDBJ whole genome shotgun (WGS) entry which is preliminary data.</text>
</comment>
<comment type="subcellular location">
    <subcellularLocation>
        <location evidence="1">Membrane</location>
        <topology evidence="1">Multi-pass membrane protein</topology>
    </subcellularLocation>
</comment>